<dbReference type="Proteomes" id="UP000730481">
    <property type="component" value="Unassembled WGS sequence"/>
</dbReference>
<dbReference type="OrthoDB" id="5106414at2759"/>
<organism evidence="2 3">
    <name type="scientific">Fusarium beomiforme</name>
    <dbReference type="NCBI Taxonomy" id="44412"/>
    <lineage>
        <taxon>Eukaryota</taxon>
        <taxon>Fungi</taxon>
        <taxon>Dikarya</taxon>
        <taxon>Ascomycota</taxon>
        <taxon>Pezizomycotina</taxon>
        <taxon>Sordariomycetes</taxon>
        <taxon>Hypocreomycetidae</taxon>
        <taxon>Hypocreales</taxon>
        <taxon>Nectriaceae</taxon>
        <taxon>Fusarium</taxon>
        <taxon>Fusarium burgessii species complex</taxon>
    </lineage>
</organism>
<feature type="compositionally biased region" description="Low complexity" evidence="1">
    <location>
        <begin position="626"/>
        <end position="649"/>
    </location>
</feature>
<sequence>MGSPNPFEKTEKSSGDNSLKFEVPFFSDFNKTQAPISREASQESSHLWMNDYLKPATSISDSRLDNLNTQAPIIRNLPNVFENLWGGMRDQSVDIKNIGTGHHDDRLIKDRHGQFREPSLRRGFGFLYQTPRALGDIPAGQINEYQRHTAQTMEPIAETQPSTSAPQTCSSGSQRPQPSGNNKTNNPYDLVKAKFRRGDLQTGASVQIALRPSKAKGQPNTKQPKIMINLDHCEEAEKETVGAKVQYSKTKKKEKKAKWKLIRGCVETWCESRRLRETRDGRANSDSELDALLDEWHKLHATKFCADNRDLLEIAGWTQADGQNANNSPDASDPPQSTPQSEQVAAGLDFEGTIWPAVQEKFMEFAEAKILSWNESKLRERIQALESLTRPPLLKANSSPESYQTYVEYLRNRIEAAGKNSTAIRNTEAVMSMALDLLPGLEEQLREQLDRVLNKEEARPDVDTNQGWASDNARSEGGNDAEESHDESKEDDDLESFDEVYAEYSKDLTYRDPGETPQHYTGGIMESIEPRTPIVTPRSMAQLRYYEKKYIEARRAAKAQEEAEMDGLRSVDGSERDLARRKRKAPDIDEFPLVIRSKLRVQRLAAPATPTPPAKKKQRLDERQYSPTSTASSSSELPTATTTAAATASKPGEIAGPSPCLFVTPDPAARRTNTPLIFRKRSSRHIEPEERSERFREETAEFLAMTPSAREVMLYNALREMRQRQG</sequence>
<feature type="region of interest" description="Disordered" evidence="1">
    <location>
        <begin position="455"/>
        <end position="496"/>
    </location>
</feature>
<comment type="caution">
    <text evidence="2">The sequence shown here is derived from an EMBL/GenBank/DDBJ whole genome shotgun (WGS) entry which is preliminary data.</text>
</comment>
<reference evidence="2" key="1">
    <citation type="journal article" date="2017" name="Mycologia">
        <title>Fusarium algeriense, sp. nov., a novel toxigenic crown rot pathogen of durum wheat from Algeria is nested in the Fusarium burgessii species complex.</title>
        <authorList>
            <person name="Laraba I."/>
            <person name="Keddad A."/>
            <person name="Boureghda H."/>
            <person name="Abdallah N."/>
            <person name="Vaughan M.M."/>
            <person name="Proctor R.H."/>
            <person name="Busman M."/>
            <person name="O'Donnell K."/>
        </authorList>
    </citation>
    <scope>NUCLEOTIDE SEQUENCE</scope>
    <source>
        <strain evidence="2">NRRL 25174</strain>
    </source>
</reference>
<evidence type="ECO:0000313" key="2">
    <source>
        <dbReference type="EMBL" id="KAF4343121.1"/>
    </source>
</evidence>
<dbReference type="EMBL" id="PVQB02000102">
    <property type="protein sequence ID" value="KAF4343121.1"/>
    <property type="molecule type" value="Genomic_DNA"/>
</dbReference>
<feature type="region of interest" description="Disordered" evidence="1">
    <location>
        <begin position="155"/>
        <end position="188"/>
    </location>
</feature>
<feature type="region of interest" description="Disordered" evidence="1">
    <location>
        <begin position="560"/>
        <end position="583"/>
    </location>
</feature>
<evidence type="ECO:0000256" key="1">
    <source>
        <dbReference type="SAM" id="MobiDB-lite"/>
    </source>
</evidence>
<feature type="region of interest" description="Disordered" evidence="1">
    <location>
        <begin position="604"/>
        <end position="668"/>
    </location>
</feature>
<feature type="compositionally biased region" description="Acidic residues" evidence="1">
    <location>
        <begin position="479"/>
        <end position="496"/>
    </location>
</feature>
<feature type="compositionally biased region" description="Polar residues" evidence="1">
    <location>
        <begin position="320"/>
        <end position="343"/>
    </location>
</feature>
<keyword evidence="3" id="KW-1185">Reference proteome</keyword>
<name>A0A9P5DZN6_9HYPO</name>
<feature type="region of interest" description="Disordered" evidence="1">
    <location>
        <begin position="320"/>
        <end position="344"/>
    </location>
</feature>
<proteinExistence type="predicted"/>
<evidence type="ECO:0000313" key="3">
    <source>
        <dbReference type="Proteomes" id="UP000730481"/>
    </source>
</evidence>
<feature type="compositionally biased region" description="Basic and acidic residues" evidence="1">
    <location>
        <begin position="560"/>
        <end position="578"/>
    </location>
</feature>
<feature type="compositionally biased region" description="Polar residues" evidence="1">
    <location>
        <begin position="159"/>
        <end position="187"/>
    </location>
</feature>
<gene>
    <name evidence="2" type="ORF">FBEOM_2905</name>
</gene>
<protein>
    <submittedName>
        <fullName evidence="2">Uncharacterized protein</fullName>
    </submittedName>
</protein>
<reference evidence="2" key="2">
    <citation type="submission" date="2020-02" db="EMBL/GenBank/DDBJ databases">
        <title>Identification and distribution of gene clusters putatively required for synthesis of sphingolipid metabolism inhibitors in phylogenetically diverse species of the filamentous fungus Fusarium.</title>
        <authorList>
            <person name="Kim H.-S."/>
            <person name="Busman M."/>
            <person name="Brown D.W."/>
            <person name="Divon H."/>
            <person name="Uhlig S."/>
            <person name="Proctor R.H."/>
        </authorList>
    </citation>
    <scope>NUCLEOTIDE SEQUENCE</scope>
    <source>
        <strain evidence="2">NRRL 25174</strain>
    </source>
</reference>
<accession>A0A9P5DZN6</accession>
<dbReference type="AlphaFoldDB" id="A0A9P5DZN6"/>